<dbReference type="Proteomes" id="UP000190890">
    <property type="component" value="Unassembled WGS sequence"/>
</dbReference>
<evidence type="ECO:0000256" key="1">
    <source>
        <dbReference type="SAM" id="Phobius"/>
    </source>
</evidence>
<organism evidence="2 3">
    <name type="scientific">Clostridium puniceum</name>
    <dbReference type="NCBI Taxonomy" id="29367"/>
    <lineage>
        <taxon>Bacteria</taxon>
        <taxon>Bacillati</taxon>
        <taxon>Bacillota</taxon>
        <taxon>Clostridia</taxon>
        <taxon>Eubacteriales</taxon>
        <taxon>Clostridiaceae</taxon>
        <taxon>Clostridium</taxon>
    </lineage>
</organism>
<name>A0A1S8SZR9_9CLOT</name>
<feature type="transmembrane region" description="Helical" evidence="1">
    <location>
        <begin position="6"/>
        <end position="28"/>
    </location>
</feature>
<gene>
    <name evidence="2" type="ORF">CLPUN_50190</name>
</gene>
<proteinExistence type="predicted"/>
<sequence length="64" mass="7219">MFNILQYVAIVAAVIGVVYLFLFCASIIGGKKEKILKNLFRSLIFIGIFAIYVVVAVKFQLPFF</sequence>
<protein>
    <submittedName>
        <fullName evidence="2">Uncharacterized protein</fullName>
    </submittedName>
</protein>
<reference evidence="2 3" key="1">
    <citation type="submission" date="2016-05" db="EMBL/GenBank/DDBJ databases">
        <title>Microbial solvent formation.</title>
        <authorList>
            <person name="Poehlein A."/>
            <person name="Montoya Solano J.D."/>
            <person name="Flitsch S."/>
            <person name="Krabben P."/>
            <person name="Duerre P."/>
            <person name="Daniel R."/>
        </authorList>
    </citation>
    <scope>NUCLEOTIDE SEQUENCE [LARGE SCALE GENOMIC DNA]</scope>
    <source>
        <strain evidence="2 3">DSM 2619</strain>
    </source>
</reference>
<keyword evidence="1" id="KW-1133">Transmembrane helix</keyword>
<dbReference type="EMBL" id="LZZM01000234">
    <property type="protein sequence ID" value="OOM71027.1"/>
    <property type="molecule type" value="Genomic_DNA"/>
</dbReference>
<keyword evidence="3" id="KW-1185">Reference proteome</keyword>
<evidence type="ECO:0000313" key="2">
    <source>
        <dbReference type="EMBL" id="OOM71027.1"/>
    </source>
</evidence>
<dbReference type="AlphaFoldDB" id="A0A1S8SZR9"/>
<feature type="transmembrane region" description="Helical" evidence="1">
    <location>
        <begin position="40"/>
        <end position="61"/>
    </location>
</feature>
<keyword evidence="1" id="KW-0812">Transmembrane</keyword>
<comment type="caution">
    <text evidence="2">The sequence shown here is derived from an EMBL/GenBank/DDBJ whole genome shotgun (WGS) entry which is preliminary data.</text>
</comment>
<evidence type="ECO:0000313" key="3">
    <source>
        <dbReference type="Proteomes" id="UP000190890"/>
    </source>
</evidence>
<accession>A0A1S8SZR9</accession>
<dbReference type="RefSeq" id="WP_077849909.1">
    <property type="nucleotide sequence ID" value="NZ_LZZM01000234.1"/>
</dbReference>
<keyword evidence="1" id="KW-0472">Membrane</keyword>